<organism evidence="1 2">
    <name type="scientific">Acidithiobacillus ferrooxidans</name>
    <name type="common">Thiobacillus ferrooxidans</name>
    <dbReference type="NCBI Taxonomy" id="920"/>
    <lineage>
        <taxon>Bacteria</taxon>
        <taxon>Pseudomonadati</taxon>
        <taxon>Pseudomonadota</taxon>
        <taxon>Acidithiobacillia</taxon>
        <taxon>Acidithiobacillales</taxon>
        <taxon>Acidithiobacillaceae</taxon>
        <taxon>Acidithiobacillus</taxon>
    </lineage>
</organism>
<gene>
    <name evidence="1" type="ORF">A4H96_12170</name>
</gene>
<dbReference type="EMBL" id="LVXZ01000185">
    <property type="protein sequence ID" value="OAP87752.1"/>
    <property type="molecule type" value="Genomic_DNA"/>
</dbReference>
<proteinExistence type="predicted"/>
<dbReference type="AlphaFoldDB" id="A0A179B7R5"/>
<reference evidence="1 2" key="1">
    <citation type="submission" date="2016-04" db="EMBL/GenBank/DDBJ databases">
        <title>Acidithiobacillus ferrooxidans genome sequencing and assembly.</title>
        <authorList>
            <person name="Zhou Z."/>
        </authorList>
    </citation>
    <scope>NUCLEOTIDE SEQUENCE [LARGE SCALE GENOMIC DNA]</scope>
    <source>
        <strain evidence="1 2">BY0502</strain>
    </source>
</reference>
<dbReference type="OrthoDB" id="5298310at2"/>
<name>A0A179B7R5_ACIFR</name>
<dbReference type="RefSeq" id="WP_064219841.1">
    <property type="nucleotide sequence ID" value="NZ_LVXZ01000185.1"/>
</dbReference>
<sequence>MDLPTTTQHQASNELPYANQETVSVAAISHRDHFALDFTTHTGSHLDLHVPQFLFDALCARLGNAYKAGCWVAARCGEVDSLSRQSIERYVNIMTCDKLGLERSSSTIPRITVSSITAPEPSAKDRSC</sequence>
<accession>A0A179B7R5</accession>
<dbReference type="Proteomes" id="UP000078302">
    <property type="component" value="Unassembled WGS sequence"/>
</dbReference>
<evidence type="ECO:0000313" key="1">
    <source>
        <dbReference type="EMBL" id="OAP87752.1"/>
    </source>
</evidence>
<keyword evidence="2" id="KW-1185">Reference proteome</keyword>
<evidence type="ECO:0000313" key="2">
    <source>
        <dbReference type="Proteomes" id="UP000078302"/>
    </source>
</evidence>
<comment type="caution">
    <text evidence="1">The sequence shown here is derived from an EMBL/GenBank/DDBJ whole genome shotgun (WGS) entry which is preliminary data.</text>
</comment>
<protein>
    <submittedName>
        <fullName evidence="1">Uncharacterized protein</fullName>
    </submittedName>
</protein>